<evidence type="ECO:0000256" key="4">
    <source>
        <dbReference type="SAM" id="MobiDB-lite"/>
    </source>
</evidence>
<protein>
    <recommendedName>
        <fullName evidence="5">FAD-binding domain-containing protein</fullName>
    </recommendedName>
</protein>
<evidence type="ECO:0000259" key="5">
    <source>
        <dbReference type="Pfam" id="PF01494"/>
    </source>
</evidence>
<dbReference type="AlphaFoldDB" id="A0A5B8CJI5"/>
<organism evidence="6 7">
    <name type="scientific">Sphingobium fuliginis ATCC 27551</name>
    <dbReference type="NCBI Taxonomy" id="1208342"/>
    <lineage>
        <taxon>Bacteria</taxon>
        <taxon>Pseudomonadati</taxon>
        <taxon>Pseudomonadota</taxon>
        <taxon>Alphaproteobacteria</taxon>
        <taxon>Sphingomonadales</taxon>
        <taxon>Sphingomonadaceae</taxon>
        <taxon>Sphingobium</taxon>
    </lineage>
</organism>
<evidence type="ECO:0000313" key="7">
    <source>
        <dbReference type="Proteomes" id="UP000311469"/>
    </source>
</evidence>
<dbReference type="PRINTS" id="PR00420">
    <property type="entry name" value="RNGMNOXGNASE"/>
</dbReference>
<dbReference type="SUPFAM" id="SSF51905">
    <property type="entry name" value="FAD/NAD(P)-binding domain"/>
    <property type="match status" value="1"/>
</dbReference>
<gene>
    <name evidence="6" type="ORF">FIL70_20880</name>
</gene>
<reference evidence="6 7" key="1">
    <citation type="submission" date="2019-06" db="EMBL/GenBank/DDBJ databases">
        <title>Genome organization and adaptive potential of archetypical organophosphate degarding Sphingobium fuliginis ATCC 27551.</title>
        <authorList>
            <person name="Sarwar A."/>
            <person name="Parthasarathy S."/>
            <person name="Singh C."/>
            <person name="Siddavattam D."/>
        </authorList>
    </citation>
    <scope>NUCLEOTIDE SEQUENCE [LARGE SCALE GENOMIC DNA]</scope>
    <source>
        <strain evidence="6 7">ATCC 27551</strain>
    </source>
</reference>
<dbReference type="EMBL" id="CP041017">
    <property type="protein sequence ID" value="QDC39648.1"/>
    <property type="molecule type" value="Genomic_DNA"/>
</dbReference>
<accession>A0A5B8CJI5</accession>
<dbReference type="Proteomes" id="UP000311469">
    <property type="component" value="Chromosome cSF2"/>
</dbReference>
<evidence type="ECO:0000256" key="1">
    <source>
        <dbReference type="ARBA" id="ARBA00001974"/>
    </source>
</evidence>
<dbReference type="Gene3D" id="3.30.9.10">
    <property type="entry name" value="D-Amino Acid Oxidase, subunit A, domain 2"/>
    <property type="match status" value="1"/>
</dbReference>
<dbReference type="PANTHER" id="PTHR43004:SF19">
    <property type="entry name" value="BINDING MONOOXYGENASE, PUTATIVE (JCVI)-RELATED"/>
    <property type="match status" value="1"/>
</dbReference>
<keyword evidence="3" id="KW-0274">FAD</keyword>
<dbReference type="GO" id="GO:0016709">
    <property type="term" value="F:oxidoreductase activity, acting on paired donors, with incorporation or reduction of molecular oxygen, NAD(P)H as one donor, and incorporation of one atom of oxygen"/>
    <property type="evidence" value="ECO:0007669"/>
    <property type="project" value="UniProtKB-ARBA"/>
</dbReference>
<dbReference type="RefSeq" id="WP_140043235.1">
    <property type="nucleotide sequence ID" value="NZ_CP041017.1"/>
</dbReference>
<feature type="domain" description="FAD-binding" evidence="5">
    <location>
        <begin position="4"/>
        <end position="370"/>
    </location>
</feature>
<keyword evidence="2" id="KW-0285">Flavoprotein</keyword>
<evidence type="ECO:0000256" key="3">
    <source>
        <dbReference type="ARBA" id="ARBA00022827"/>
    </source>
</evidence>
<dbReference type="PANTHER" id="PTHR43004">
    <property type="entry name" value="TRK SYSTEM POTASSIUM UPTAKE PROTEIN"/>
    <property type="match status" value="1"/>
</dbReference>
<dbReference type="Pfam" id="PF01494">
    <property type="entry name" value="FAD_binding_3"/>
    <property type="match status" value="1"/>
</dbReference>
<dbReference type="GO" id="GO:0071949">
    <property type="term" value="F:FAD binding"/>
    <property type="evidence" value="ECO:0007669"/>
    <property type="project" value="InterPro"/>
</dbReference>
<dbReference type="NCBIfam" id="NF004780">
    <property type="entry name" value="PRK06126.1"/>
    <property type="match status" value="1"/>
</dbReference>
<evidence type="ECO:0000256" key="2">
    <source>
        <dbReference type="ARBA" id="ARBA00022630"/>
    </source>
</evidence>
<dbReference type="InterPro" id="IPR002938">
    <property type="entry name" value="FAD-bd"/>
</dbReference>
<comment type="cofactor">
    <cofactor evidence="1">
        <name>FAD</name>
        <dbReference type="ChEBI" id="CHEBI:57692"/>
    </cofactor>
</comment>
<proteinExistence type="predicted"/>
<dbReference type="Gene3D" id="3.50.50.60">
    <property type="entry name" value="FAD/NAD(P)-binding domain"/>
    <property type="match status" value="1"/>
</dbReference>
<dbReference type="InterPro" id="IPR036188">
    <property type="entry name" value="FAD/NAD-bd_sf"/>
</dbReference>
<name>A0A5B8CJI5_SPHSA</name>
<dbReference type="Gene3D" id="3.40.30.120">
    <property type="match status" value="1"/>
</dbReference>
<dbReference type="InterPro" id="IPR050641">
    <property type="entry name" value="RIFMO-like"/>
</dbReference>
<feature type="compositionally biased region" description="Basic and acidic residues" evidence="4">
    <location>
        <begin position="435"/>
        <end position="447"/>
    </location>
</feature>
<evidence type="ECO:0000313" key="6">
    <source>
        <dbReference type="EMBL" id="QDC39648.1"/>
    </source>
</evidence>
<dbReference type="Pfam" id="PF21274">
    <property type="entry name" value="Rng_hyd_C"/>
    <property type="match status" value="1"/>
</dbReference>
<sequence length="548" mass="60282">MTIKTRVIIVGGGPAGLVLAIELGRRNVPCVVIDQGTGSPSFPKANSTTSRTMEHYRRIGIVDRIRQIGLPDNYPPDISYHTRYAEHELARLHWPSREEALAKRLDESDKWPTPEPMHRGQQMFIEPILMDYASTFPSIELHYNTVATAVEADDNGATVRATHTPSGQEVVFEGAYVVGCDGPRSLVRSAMGVKYEGWAGEKRDFLGGRMMATFLNAPTFYTEGPRAPSWQYWCMNPERRGIMMAIDGKGLFAFHTQLAEGQEASPALAREWFDNLVGKELDYEVLGVAEWTAGFTLVAQTMQSGRMLLAGDAAHLFTPTAGLGYNTSVDDVANLGWKLAATINGWGGDKLLESYTLERKPIAERNTRFARSLAEYFRTIKLPPEIETDTPEGAKARADYGAELYDFAEREFAAPGIILGVFYGTSPINTLEDGPPPRDEPNFHEPSARPGARAPHVWMEDGKAVYDLFGKEFTLLQLSDTADTSAFVAAAAAQDTPLTVLSIDNARARDLYQADLVLIRPDQHVAWRGSTLAAPEAEAIVARARGAD</sequence>
<feature type="region of interest" description="Disordered" evidence="4">
    <location>
        <begin position="430"/>
        <end position="454"/>
    </location>
</feature>
<dbReference type="KEGG" id="sufl:FIL70_20880"/>